<dbReference type="InterPro" id="IPR023772">
    <property type="entry name" value="DNA-bd_HTH_TetR-type_CS"/>
</dbReference>
<dbReference type="Gene3D" id="1.10.357.10">
    <property type="entry name" value="Tetracycline Repressor, domain 2"/>
    <property type="match status" value="1"/>
</dbReference>
<keyword evidence="1" id="KW-0805">Transcription regulation</keyword>
<dbReference type="RefSeq" id="WP_310368037.1">
    <property type="nucleotide sequence ID" value="NZ_JAVDYB010000001.1"/>
</dbReference>
<feature type="DNA-binding region" description="H-T-H motif" evidence="4">
    <location>
        <begin position="29"/>
        <end position="48"/>
    </location>
</feature>
<comment type="caution">
    <text evidence="6">The sequence shown here is derived from an EMBL/GenBank/DDBJ whole genome shotgun (WGS) entry which is preliminary data.</text>
</comment>
<dbReference type="PROSITE" id="PS01081">
    <property type="entry name" value="HTH_TETR_1"/>
    <property type="match status" value="1"/>
</dbReference>
<gene>
    <name evidence="6" type="ORF">J2S41_002910</name>
</gene>
<evidence type="ECO:0000313" key="6">
    <source>
        <dbReference type="EMBL" id="MDR7276132.1"/>
    </source>
</evidence>
<evidence type="ECO:0000313" key="7">
    <source>
        <dbReference type="Proteomes" id="UP001183643"/>
    </source>
</evidence>
<dbReference type="GO" id="GO:0000976">
    <property type="term" value="F:transcription cis-regulatory region binding"/>
    <property type="evidence" value="ECO:0007669"/>
    <property type="project" value="TreeGrafter"/>
</dbReference>
<keyword evidence="3" id="KW-0804">Transcription</keyword>
<evidence type="ECO:0000259" key="5">
    <source>
        <dbReference type="PROSITE" id="PS50977"/>
    </source>
</evidence>
<evidence type="ECO:0000256" key="2">
    <source>
        <dbReference type="ARBA" id="ARBA00023125"/>
    </source>
</evidence>
<sequence length="194" mass="21671">MARWEPDARQRLERAAIELFTEQGFAATTVPEITARAGLTTRTFFRHFADKREVLFAEDRATEAAYRLMGEAPPDADPLTLIVAGLRALAAERFEPRRDDLRARRAIIRSDEGLRERELRKRGALHDVVRAAFIDRGLAPATAALLAEIGATLLYVSLEEWLDRDDARPLADLILDTLGELRAVLTVSPAPADR</sequence>
<dbReference type="PANTHER" id="PTHR30055:SF238">
    <property type="entry name" value="MYCOFACTOCIN BIOSYNTHESIS TRANSCRIPTIONAL REGULATOR MFTR-RELATED"/>
    <property type="match status" value="1"/>
</dbReference>
<dbReference type="GO" id="GO:0003700">
    <property type="term" value="F:DNA-binding transcription factor activity"/>
    <property type="evidence" value="ECO:0007669"/>
    <property type="project" value="TreeGrafter"/>
</dbReference>
<protein>
    <submittedName>
        <fullName evidence="6">AcrR family transcriptional regulator</fullName>
    </submittedName>
</protein>
<dbReference type="PANTHER" id="PTHR30055">
    <property type="entry name" value="HTH-TYPE TRANSCRIPTIONAL REGULATOR RUTR"/>
    <property type="match status" value="1"/>
</dbReference>
<keyword evidence="7" id="KW-1185">Reference proteome</keyword>
<evidence type="ECO:0000256" key="3">
    <source>
        <dbReference type="ARBA" id="ARBA00023163"/>
    </source>
</evidence>
<dbReference type="Pfam" id="PF00440">
    <property type="entry name" value="TetR_N"/>
    <property type="match status" value="1"/>
</dbReference>
<dbReference type="EMBL" id="JAVDYB010000001">
    <property type="protein sequence ID" value="MDR7276132.1"/>
    <property type="molecule type" value="Genomic_DNA"/>
</dbReference>
<dbReference type="InterPro" id="IPR009057">
    <property type="entry name" value="Homeodomain-like_sf"/>
</dbReference>
<organism evidence="6 7">
    <name type="scientific">Catenuloplanes atrovinosus</name>
    <dbReference type="NCBI Taxonomy" id="137266"/>
    <lineage>
        <taxon>Bacteria</taxon>
        <taxon>Bacillati</taxon>
        <taxon>Actinomycetota</taxon>
        <taxon>Actinomycetes</taxon>
        <taxon>Micromonosporales</taxon>
        <taxon>Micromonosporaceae</taxon>
        <taxon>Catenuloplanes</taxon>
    </lineage>
</organism>
<reference evidence="6" key="1">
    <citation type="submission" date="2023-07" db="EMBL/GenBank/DDBJ databases">
        <title>Sequencing the genomes of 1000 actinobacteria strains.</title>
        <authorList>
            <person name="Klenk H.-P."/>
        </authorList>
    </citation>
    <scope>NUCLEOTIDE SEQUENCE</scope>
    <source>
        <strain evidence="6">DSM 44707</strain>
    </source>
</reference>
<evidence type="ECO:0000256" key="1">
    <source>
        <dbReference type="ARBA" id="ARBA00023015"/>
    </source>
</evidence>
<dbReference type="InterPro" id="IPR050109">
    <property type="entry name" value="HTH-type_TetR-like_transc_reg"/>
</dbReference>
<accession>A0AAE4C9S4</accession>
<feature type="domain" description="HTH tetR-type" evidence="5">
    <location>
        <begin position="6"/>
        <end position="66"/>
    </location>
</feature>
<dbReference type="InterPro" id="IPR001647">
    <property type="entry name" value="HTH_TetR"/>
</dbReference>
<proteinExistence type="predicted"/>
<dbReference type="PRINTS" id="PR00455">
    <property type="entry name" value="HTHTETR"/>
</dbReference>
<dbReference type="SUPFAM" id="SSF46689">
    <property type="entry name" value="Homeodomain-like"/>
    <property type="match status" value="1"/>
</dbReference>
<dbReference type="PROSITE" id="PS50977">
    <property type="entry name" value="HTH_TETR_2"/>
    <property type="match status" value="1"/>
</dbReference>
<name>A0AAE4C9S4_9ACTN</name>
<dbReference type="AlphaFoldDB" id="A0AAE4C9S4"/>
<keyword evidence="2 4" id="KW-0238">DNA-binding</keyword>
<evidence type="ECO:0000256" key="4">
    <source>
        <dbReference type="PROSITE-ProRule" id="PRU00335"/>
    </source>
</evidence>
<dbReference type="Proteomes" id="UP001183643">
    <property type="component" value="Unassembled WGS sequence"/>
</dbReference>